<dbReference type="Proteomes" id="UP000059113">
    <property type="component" value="Chromosome"/>
</dbReference>
<evidence type="ECO:0000313" key="3">
    <source>
        <dbReference type="Proteomes" id="UP000059113"/>
    </source>
</evidence>
<name>A0A0H4VEW5_9SPHN</name>
<keyword evidence="1" id="KW-0812">Transmembrane</keyword>
<gene>
    <name evidence="2" type="ORF">CP97_13935</name>
</gene>
<protein>
    <submittedName>
        <fullName evidence="2">Uncharacterized protein</fullName>
    </submittedName>
</protein>
<organism evidence="2 3">
    <name type="scientific">Aurantiacibacter atlanticus</name>
    <dbReference type="NCBI Taxonomy" id="1648404"/>
    <lineage>
        <taxon>Bacteria</taxon>
        <taxon>Pseudomonadati</taxon>
        <taxon>Pseudomonadota</taxon>
        <taxon>Alphaproteobacteria</taxon>
        <taxon>Sphingomonadales</taxon>
        <taxon>Erythrobacteraceae</taxon>
        <taxon>Aurantiacibacter</taxon>
    </lineage>
</organism>
<accession>A0A0H4VEW5</accession>
<dbReference type="EMBL" id="CP011310">
    <property type="protein sequence ID" value="AKQ42895.1"/>
    <property type="molecule type" value="Genomic_DNA"/>
</dbReference>
<dbReference type="AlphaFoldDB" id="A0A0H4VEW5"/>
<feature type="transmembrane region" description="Helical" evidence="1">
    <location>
        <begin position="47"/>
        <end position="70"/>
    </location>
</feature>
<keyword evidence="1" id="KW-1133">Transmembrane helix</keyword>
<dbReference type="KEGG" id="ery:CP97_13935"/>
<keyword evidence="3" id="KW-1185">Reference proteome</keyword>
<dbReference type="PATRIC" id="fig|1648404.4.peg.2902"/>
<proteinExistence type="predicted"/>
<keyword evidence="1" id="KW-0472">Membrane</keyword>
<dbReference type="STRING" id="1648404.CP97_13935"/>
<reference evidence="3" key="2">
    <citation type="submission" date="2015-04" db="EMBL/GenBank/DDBJ databases">
        <title>The complete genome sequence of Erythrobacter sp. s21-N3.</title>
        <authorList>
            <person name="Zhuang L."/>
            <person name="Liu Y."/>
            <person name="Shao Z."/>
        </authorList>
    </citation>
    <scope>NUCLEOTIDE SEQUENCE [LARGE SCALE GENOMIC DNA]</scope>
    <source>
        <strain evidence="3">s21-N3</strain>
    </source>
</reference>
<evidence type="ECO:0000313" key="2">
    <source>
        <dbReference type="EMBL" id="AKQ42895.1"/>
    </source>
</evidence>
<sequence length="74" mass="8434">MLLPVAWLFLICAFTFAWRGVSGLQNVRTYIPMIFFRGDLREDENVDFVSVIALYLFGTITCLGIANAIWRISS</sequence>
<reference evidence="2 3" key="1">
    <citation type="journal article" date="2015" name="Int. J. Syst. Evol. Microbiol.">
        <title>Erythrobacter atlanticus sp. nov., a bacterium from ocean sediment able to degrade polycyclic aromatic hydrocarbons.</title>
        <authorList>
            <person name="Zhuang L."/>
            <person name="Liu Y."/>
            <person name="Wang L."/>
            <person name="Wang W."/>
            <person name="Shao Z."/>
        </authorList>
    </citation>
    <scope>NUCLEOTIDE SEQUENCE [LARGE SCALE GENOMIC DNA]</scope>
    <source>
        <strain evidence="3">s21-N3</strain>
    </source>
</reference>
<evidence type="ECO:0000256" key="1">
    <source>
        <dbReference type="SAM" id="Phobius"/>
    </source>
</evidence>